<evidence type="ECO:0000256" key="9">
    <source>
        <dbReference type="ARBA" id="ARBA00023201"/>
    </source>
</evidence>
<feature type="transmembrane region" description="Helical" evidence="13">
    <location>
        <begin position="171"/>
        <end position="191"/>
    </location>
</feature>
<evidence type="ECO:0000256" key="13">
    <source>
        <dbReference type="SAM" id="Phobius"/>
    </source>
</evidence>
<evidence type="ECO:0000256" key="12">
    <source>
        <dbReference type="SAM" id="MobiDB-lite"/>
    </source>
</evidence>
<keyword evidence="8 13" id="KW-0472">Membrane</keyword>
<evidence type="ECO:0000256" key="11">
    <source>
        <dbReference type="RuleBase" id="RU000679"/>
    </source>
</evidence>
<keyword evidence="5 13" id="KW-1133">Transmembrane helix</keyword>
<dbReference type="Pfam" id="PF00858">
    <property type="entry name" value="ASC"/>
    <property type="match status" value="1"/>
</dbReference>
<proteinExistence type="inferred from homology"/>
<keyword evidence="4 11" id="KW-0812">Transmembrane</keyword>
<evidence type="ECO:0000256" key="6">
    <source>
        <dbReference type="ARBA" id="ARBA00023053"/>
    </source>
</evidence>
<keyword evidence="7 11" id="KW-0406">Ion transport</keyword>
<evidence type="ECO:0000256" key="3">
    <source>
        <dbReference type="ARBA" id="ARBA00022461"/>
    </source>
</evidence>
<gene>
    <name evidence="14" type="primary">ORF18827</name>
</gene>
<evidence type="ECO:0000256" key="8">
    <source>
        <dbReference type="ARBA" id="ARBA00023136"/>
    </source>
</evidence>
<keyword evidence="2 11" id="KW-0813">Transport</keyword>
<dbReference type="AlphaFoldDB" id="A0A0B6YB56"/>
<evidence type="ECO:0000256" key="4">
    <source>
        <dbReference type="ARBA" id="ARBA00022692"/>
    </source>
</evidence>
<evidence type="ECO:0000256" key="5">
    <source>
        <dbReference type="ARBA" id="ARBA00022989"/>
    </source>
</evidence>
<feature type="non-terminal residue" evidence="14">
    <location>
        <position position="283"/>
    </location>
</feature>
<dbReference type="InterPro" id="IPR001873">
    <property type="entry name" value="ENaC"/>
</dbReference>
<keyword evidence="6" id="KW-0915">Sodium</keyword>
<dbReference type="PANTHER" id="PTHR11690:SF248">
    <property type="entry name" value="PICKPOCKET 17, ISOFORM A"/>
    <property type="match status" value="1"/>
</dbReference>
<comment type="similarity">
    <text evidence="11">Belongs to the amiloride-sensitive sodium channel (TC 1.A.6) family.</text>
</comment>
<name>A0A0B6YB56_9EUPU</name>
<dbReference type="GO" id="GO:0005886">
    <property type="term" value="C:plasma membrane"/>
    <property type="evidence" value="ECO:0007669"/>
    <property type="project" value="TreeGrafter"/>
</dbReference>
<evidence type="ECO:0000313" key="14">
    <source>
        <dbReference type="EMBL" id="CEK53036.1"/>
    </source>
</evidence>
<evidence type="ECO:0000256" key="1">
    <source>
        <dbReference type="ARBA" id="ARBA00004141"/>
    </source>
</evidence>
<keyword evidence="3 11" id="KW-0894">Sodium channel</keyword>
<feature type="region of interest" description="Disordered" evidence="12">
    <location>
        <begin position="112"/>
        <end position="136"/>
    </location>
</feature>
<dbReference type="EMBL" id="HACG01006171">
    <property type="protein sequence ID" value="CEK53036.1"/>
    <property type="molecule type" value="Transcribed_RNA"/>
</dbReference>
<accession>A0A0B6YB56</accession>
<keyword evidence="10 11" id="KW-0407">Ion channel</keyword>
<protein>
    <submittedName>
        <fullName evidence="14">Uncharacterized protein</fullName>
    </submittedName>
</protein>
<evidence type="ECO:0000256" key="10">
    <source>
        <dbReference type="ARBA" id="ARBA00023303"/>
    </source>
</evidence>
<feature type="compositionally biased region" description="Polar residues" evidence="12">
    <location>
        <begin position="124"/>
        <end position="136"/>
    </location>
</feature>
<dbReference type="GO" id="GO:0015280">
    <property type="term" value="F:ligand-gated sodium channel activity"/>
    <property type="evidence" value="ECO:0007669"/>
    <property type="project" value="TreeGrafter"/>
</dbReference>
<evidence type="ECO:0000256" key="2">
    <source>
        <dbReference type="ARBA" id="ARBA00022448"/>
    </source>
</evidence>
<reference evidence="14" key="1">
    <citation type="submission" date="2014-12" db="EMBL/GenBank/DDBJ databases">
        <title>Insight into the proteome of Arion vulgaris.</title>
        <authorList>
            <person name="Aradska J."/>
            <person name="Bulat T."/>
            <person name="Smidak R."/>
            <person name="Sarate P."/>
            <person name="Gangsoo J."/>
            <person name="Sialana F."/>
            <person name="Bilban M."/>
            <person name="Lubec G."/>
        </authorList>
    </citation>
    <scope>NUCLEOTIDE SEQUENCE</scope>
    <source>
        <tissue evidence="14">Skin</tissue>
    </source>
</reference>
<dbReference type="PANTHER" id="PTHR11690">
    <property type="entry name" value="AMILORIDE-SENSITIVE SODIUM CHANNEL-RELATED"/>
    <property type="match status" value="1"/>
</dbReference>
<sequence>SVLVTSPERGDIHHYHVQFLDVDIRIYSSYAVKMDNDNYINDRFEYPSRQQQGLNIHDRHTSERAKQRSYVWPNSKIYNTDNDNAFTLYQGRSQGGTDDITDSRTMKMINVQPAKDGSGLGDVSVTSSQRKGSNSQSNDGFINLISEFSEHCSLVGVPNINIAKTKLVRSIWSLLFLAAVGVTMLHLQMLFSNYFSYKKHTKITLGFDTVKFPAITFCNVNAMRFSMLDDSSDELIQLVSEVSMDSLSKMVGNWDPTFHESSDFFPSDQPGSTSNRGPPKVKL</sequence>
<evidence type="ECO:0000256" key="7">
    <source>
        <dbReference type="ARBA" id="ARBA00023065"/>
    </source>
</evidence>
<keyword evidence="9 11" id="KW-0739">Sodium transport</keyword>
<feature type="region of interest" description="Disordered" evidence="12">
    <location>
        <begin position="261"/>
        <end position="283"/>
    </location>
</feature>
<organism evidence="14">
    <name type="scientific">Arion vulgaris</name>
    <dbReference type="NCBI Taxonomy" id="1028688"/>
    <lineage>
        <taxon>Eukaryota</taxon>
        <taxon>Metazoa</taxon>
        <taxon>Spiralia</taxon>
        <taxon>Lophotrochozoa</taxon>
        <taxon>Mollusca</taxon>
        <taxon>Gastropoda</taxon>
        <taxon>Heterobranchia</taxon>
        <taxon>Euthyneura</taxon>
        <taxon>Panpulmonata</taxon>
        <taxon>Eupulmonata</taxon>
        <taxon>Stylommatophora</taxon>
        <taxon>Helicina</taxon>
        <taxon>Arionoidea</taxon>
        <taxon>Arionidae</taxon>
        <taxon>Arion</taxon>
    </lineage>
</organism>
<feature type="non-terminal residue" evidence="14">
    <location>
        <position position="1"/>
    </location>
</feature>
<comment type="subcellular location">
    <subcellularLocation>
        <location evidence="1">Membrane</location>
        <topology evidence="1">Multi-pass membrane protein</topology>
    </subcellularLocation>
</comment>